<evidence type="ECO:0000313" key="2">
    <source>
        <dbReference type="EMBL" id="PYE20185.1"/>
    </source>
</evidence>
<dbReference type="EMBL" id="QJSP01000002">
    <property type="protein sequence ID" value="PYE20185.1"/>
    <property type="molecule type" value="Genomic_DNA"/>
</dbReference>
<protein>
    <submittedName>
        <fullName evidence="2">Uncharacterized protein</fullName>
    </submittedName>
</protein>
<accession>A0A318RNH9</accession>
<reference evidence="2 3" key="1">
    <citation type="submission" date="2018-06" db="EMBL/GenBank/DDBJ databases">
        <title>Genomic Encyclopedia of Type Strains, Phase IV (KMG-IV): sequencing the most valuable type-strain genomes for metagenomic binning, comparative biology and taxonomic classification.</title>
        <authorList>
            <person name="Goeker M."/>
        </authorList>
    </citation>
    <scope>NUCLEOTIDE SEQUENCE [LARGE SCALE GENOMIC DNA]</scope>
    <source>
        <strain evidence="2 3">DSM 45521</strain>
    </source>
</reference>
<evidence type="ECO:0000313" key="3">
    <source>
        <dbReference type="Proteomes" id="UP000247591"/>
    </source>
</evidence>
<organism evidence="2 3">
    <name type="scientific">Williamsia limnetica</name>
    <dbReference type="NCBI Taxonomy" id="882452"/>
    <lineage>
        <taxon>Bacteria</taxon>
        <taxon>Bacillati</taxon>
        <taxon>Actinomycetota</taxon>
        <taxon>Actinomycetes</taxon>
        <taxon>Mycobacteriales</taxon>
        <taxon>Nocardiaceae</taxon>
        <taxon>Williamsia</taxon>
    </lineage>
</organism>
<sequence>MWIGIAAVVVVWVFVAIAVAVLIGRVVSHADLEEKAEVLRREDRSRGLPTFSA</sequence>
<dbReference type="AlphaFoldDB" id="A0A318RNH9"/>
<keyword evidence="1" id="KW-0472">Membrane</keyword>
<gene>
    <name evidence="2" type="ORF">DFR67_102323</name>
</gene>
<evidence type="ECO:0000256" key="1">
    <source>
        <dbReference type="SAM" id="Phobius"/>
    </source>
</evidence>
<dbReference type="RefSeq" id="WP_158539888.1">
    <property type="nucleotide sequence ID" value="NZ_QJSP01000002.1"/>
</dbReference>
<keyword evidence="3" id="KW-1185">Reference proteome</keyword>
<dbReference type="Proteomes" id="UP000247591">
    <property type="component" value="Unassembled WGS sequence"/>
</dbReference>
<proteinExistence type="predicted"/>
<comment type="caution">
    <text evidence="2">The sequence shown here is derived from an EMBL/GenBank/DDBJ whole genome shotgun (WGS) entry which is preliminary data.</text>
</comment>
<name>A0A318RNH9_WILLI</name>
<keyword evidence="1" id="KW-1133">Transmembrane helix</keyword>
<keyword evidence="1" id="KW-0812">Transmembrane</keyword>
<feature type="transmembrane region" description="Helical" evidence="1">
    <location>
        <begin position="6"/>
        <end position="27"/>
    </location>
</feature>